<dbReference type="AlphaFoldDB" id="A0A9D4KAF5"/>
<evidence type="ECO:0000313" key="2">
    <source>
        <dbReference type="Proteomes" id="UP000828390"/>
    </source>
</evidence>
<evidence type="ECO:0000313" key="1">
    <source>
        <dbReference type="EMBL" id="KAH3836138.1"/>
    </source>
</evidence>
<name>A0A9D4KAF5_DREPO</name>
<reference evidence="1" key="1">
    <citation type="journal article" date="2019" name="bioRxiv">
        <title>The Genome of the Zebra Mussel, Dreissena polymorpha: A Resource for Invasive Species Research.</title>
        <authorList>
            <person name="McCartney M.A."/>
            <person name="Auch B."/>
            <person name="Kono T."/>
            <person name="Mallez S."/>
            <person name="Zhang Y."/>
            <person name="Obille A."/>
            <person name="Becker A."/>
            <person name="Abrahante J.E."/>
            <person name="Garbe J."/>
            <person name="Badalamenti J.P."/>
            <person name="Herman A."/>
            <person name="Mangelson H."/>
            <person name="Liachko I."/>
            <person name="Sullivan S."/>
            <person name="Sone E.D."/>
            <person name="Koren S."/>
            <person name="Silverstein K.A.T."/>
            <person name="Beckman K.B."/>
            <person name="Gohl D.M."/>
        </authorList>
    </citation>
    <scope>NUCLEOTIDE SEQUENCE</scope>
    <source>
        <strain evidence="1">Duluth1</strain>
        <tissue evidence="1">Whole animal</tissue>
    </source>
</reference>
<dbReference type="Proteomes" id="UP000828390">
    <property type="component" value="Unassembled WGS sequence"/>
</dbReference>
<organism evidence="1 2">
    <name type="scientific">Dreissena polymorpha</name>
    <name type="common">Zebra mussel</name>
    <name type="synonym">Mytilus polymorpha</name>
    <dbReference type="NCBI Taxonomy" id="45954"/>
    <lineage>
        <taxon>Eukaryota</taxon>
        <taxon>Metazoa</taxon>
        <taxon>Spiralia</taxon>
        <taxon>Lophotrochozoa</taxon>
        <taxon>Mollusca</taxon>
        <taxon>Bivalvia</taxon>
        <taxon>Autobranchia</taxon>
        <taxon>Heteroconchia</taxon>
        <taxon>Euheterodonta</taxon>
        <taxon>Imparidentia</taxon>
        <taxon>Neoheterodontei</taxon>
        <taxon>Myida</taxon>
        <taxon>Dreissenoidea</taxon>
        <taxon>Dreissenidae</taxon>
        <taxon>Dreissena</taxon>
    </lineage>
</organism>
<accession>A0A9D4KAF5</accession>
<reference evidence="1" key="2">
    <citation type="submission" date="2020-11" db="EMBL/GenBank/DDBJ databases">
        <authorList>
            <person name="McCartney M.A."/>
            <person name="Auch B."/>
            <person name="Kono T."/>
            <person name="Mallez S."/>
            <person name="Becker A."/>
            <person name="Gohl D.M."/>
            <person name="Silverstein K.A.T."/>
            <person name="Koren S."/>
            <person name="Bechman K.B."/>
            <person name="Herman A."/>
            <person name="Abrahante J.E."/>
            <person name="Garbe J."/>
        </authorList>
    </citation>
    <scope>NUCLEOTIDE SEQUENCE</scope>
    <source>
        <strain evidence="1">Duluth1</strain>
        <tissue evidence="1">Whole animal</tissue>
    </source>
</reference>
<sequence length="164" mass="19163">MMRPLGPYIIWTTLLTKFHDDWTINVDYHIRKNAPPPGGQVFQQTRTIFEHIQDIIRTKVLTKFHENQTINVTCKVITRKNALPPDGHVFQPTGTICELIQYIIGTNLLSKFHEDRTINLESRVLTRFYYSHIRKNAMPPLTAMFFNQLEPFLNSSNISLGQFF</sequence>
<protein>
    <submittedName>
        <fullName evidence="1">Uncharacterized protein</fullName>
    </submittedName>
</protein>
<gene>
    <name evidence="1" type="ORF">DPMN_109508</name>
</gene>
<keyword evidence="2" id="KW-1185">Reference proteome</keyword>
<dbReference type="EMBL" id="JAIWYP010000004">
    <property type="protein sequence ID" value="KAH3836138.1"/>
    <property type="molecule type" value="Genomic_DNA"/>
</dbReference>
<proteinExistence type="predicted"/>
<comment type="caution">
    <text evidence="1">The sequence shown here is derived from an EMBL/GenBank/DDBJ whole genome shotgun (WGS) entry which is preliminary data.</text>
</comment>